<feature type="domain" description="S1 motif" evidence="1">
    <location>
        <begin position="643"/>
        <end position="712"/>
    </location>
</feature>
<dbReference type="OrthoDB" id="9804714at2"/>
<evidence type="ECO:0000313" key="3">
    <source>
        <dbReference type="Proteomes" id="UP000292886"/>
    </source>
</evidence>
<dbReference type="InterPro" id="IPR010994">
    <property type="entry name" value="RuvA_2-like"/>
</dbReference>
<dbReference type="PANTHER" id="PTHR10724">
    <property type="entry name" value="30S RIBOSOMAL PROTEIN S1"/>
    <property type="match status" value="1"/>
</dbReference>
<dbReference type="GO" id="GO:0003729">
    <property type="term" value="F:mRNA binding"/>
    <property type="evidence" value="ECO:0007669"/>
    <property type="project" value="UniProtKB-ARBA"/>
</dbReference>
<dbReference type="GO" id="GO:0006139">
    <property type="term" value="P:nucleobase-containing compound metabolic process"/>
    <property type="evidence" value="ECO:0007669"/>
    <property type="project" value="InterPro"/>
</dbReference>
<dbReference type="FunFam" id="1.10.10.650:FF:000001">
    <property type="entry name" value="S1 RNA-binding domain 1"/>
    <property type="match status" value="1"/>
</dbReference>
<dbReference type="Gene3D" id="1.10.10.650">
    <property type="entry name" value="RuvA domain 2-like"/>
    <property type="match status" value="1"/>
</dbReference>
<organism evidence="2 3">
    <name type="scientific">Periweissella cryptocerci</name>
    <dbReference type="NCBI Taxonomy" id="2506420"/>
    <lineage>
        <taxon>Bacteria</taxon>
        <taxon>Bacillati</taxon>
        <taxon>Bacillota</taxon>
        <taxon>Bacilli</taxon>
        <taxon>Lactobacillales</taxon>
        <taxon>Lactobacillaceae</taxon>
        <taxon>Periweissella</taxon>
    </lineage>
</organism>
<dbReference type="Pfam" id="PF09371">
    <property type="entry name" value="Tex_N"/>
    <property type="match status" value="1"/>
</dbReference>
<reference evidence="3" key="1">
    <citation type="submission" date="2019-03" db="EMBL/GenBank/DDBJ databases">
        <title>Weissella sp. 26KH-42 Genome sequencing.</title>
        <authorList>
            <person name="Heo J."/>
            <person name="Kim S.-J."/>
            <person name="Kim J.-S."/>
            <person name="Hong S.-B."/>
            <person name="Kwon S.-W."/>
        </authorList>
    </citation>
    <scope>NUCLEOTIDE SEQUENCE [LARGE SCALE GENOMIC DNA]</scope>
    <source>
        <strain evidence="3">26KH-42</strain>
    </source>
</reference>
<dbReference type="AlphaFoldDB" id="A0A4P6YUQ2"/>
<dbReference type="GO" id="GO:0003735">
    <property type="term" value="F:structural constituent of ribosome"/>
    <property type="evidence" value="ECO:0007669"/>
    <property type="project" value="TreeGrafter"/>
</dbReference>
<name>A0A4P6YUQ2_9LACO</name>
<dbReference type="InterPro" id="IPR037027">
    <property type="entry name" value="YqgF/RNaseH-like_dom_sf"/>
</dbReference>
<dbReference type="Pfam" id="PF12836">
    <property type="entry name" value="HHH_3"/>
    <property type="match status" value="1"/>
</dbReference>
<gene>
    <name evidence="2" type="ORF">EQG49_08355</name>
</gene>
<dbReference type="Gene3D" id="2.40.50.140">
    <property type="entry name" value="Nucleic acid-binding proteins"/>
    <property type="match status" value="1"/>
</dbReference>
<proteinExistence type="predicted"/>
<dbReference type="SUPFAM" id="SSF47781">
    <property type="entry name" value="RuvA domain 2-like"/>
    <property type="match status" value="2"/>
</dbReference>
<dbReference type="Pfam" id="PF22706">
    <property type="entry name" value="Tex_central_region"/>
    <property type="match status" value="1"/>
</dbReference>
<protein>
    <submittedName>
        <fullName evidence="2">RNA-binding transcriptional accessory protein</fullName>
    </submittedName>
</protein>
<dbReference type="InterPro" id="IPR050437">
    <property type="entry name" value="Ribos_protein_bS1-like"/>
</dbReference>
<dbReference type="InterPro" id="IPR041692">
    <property type="entry name" value="HHH_9"/>
</dbReference>
<dbReference type="SUPFAM" id="SSF158832">
    <property type="entry name" value="Tex N-terminal region-like"/>
    <property type="match status" value="1"/>
</dbReference>
<dbReference type="EMBL" id="CP037940">
    <property type="protein sequence ID" value="QBO36482.1"/>
    <property type="molecule type" value="Genomic_DNA"/>
</dbReference>
<dbReference type="InterPro" id="IPR006641">
    <property type="entry name" value="YqgF/RNaseH-like_dom"/>
</dbReference>
<dbReference type="SUPFAM" id="SSF50249">
    <property type="entry name" value="Nucleic acid-binding proteins"/>
    <property type="match status" value="1"/>
</dbReference>
<dbReference type="GO" id="GO:0006412">
    <property type="term" value="P:translation"/>
    <property type="evidence" value="ECO:0007669"/>
    <property type="project" value="TreeGrafter"/>
</dbReference>
<dbReference type="FunFam" id="2.40.50.140:FF:000051">
    <property type="entry name" value="RNA-binding transcriptional accessory protein"/>
    <property type="match status" value="1"/>
</dbReference>
<evidence type="ECO:0000313" key="2">
    <source>
        <dbReference type="EMBL" id="QBO36482.1"/>
    </source>
</evidence>
<dbReference type="Gene3D" id="1.10.150.310">
    <property type="entry name" value="Tex RuvX-like domain-like"/>
    <property type="match status" value="1"/>
</dbReference>
<dbReference type="Pfam" id="PF16921">
    <property type="entry name" value="Tex_YqgF"/>
    <property type="match status" value="1"/>
</dbReference>
<dbReference type="InterPro" id="IPR023323">
    <property type="entry name" value="Tex-like_dom_sf"/>
</dbReference>
<sequence>MEPEILQAVIKTLSYRPKQVENVLSMLAEGNTVPFIARYRKERTQDLDEVQIREIQATAKTVTDLRDRKQTVVKAITEQGLLTPELQTKIDQAKTLQIVEDLYLPFKQKRRTKATIAKEQGLEPLANWLVSFPSGSVDAEAQKYVNDEVPDLEAVMNGVNEILAERIGENASYREWVRDFTWVKGMLAVSEKPKAKELDEQGVYQMYYEFSSRLNQLQSHQTLAINRGENEKVLKATIETDVDGILGHLRFKEIGNRQGKMADIVYAALEDAYKRFIGPAIERELRAKLTATASEQAINVFGENLYHLLMQAPLKGRIVMGFDPGFRTGSKLAVIDENGKFLAKQVIYPHKPASGKQRAEAADIFKDLIAKYQVELVAIGNGTASRESEEFVAANITAQTSYVIVNEAGASVYSASDAAREEFPDLHVEERSAVSIGRRLQDPLAELIKIDPKSVGVGQYQHDLPAKELDEQVDTVVETAVNQIGVNLNTASPQLLAHISGLNKTIANNIVNYRNENGEFLSRPQLKKVPRLGPKAYEQAVGFLRIVAGKNILDNTDIHPESYTIAKELLDKAGLNLKQVGTAATSVLSSLNNQATADEFGIGLSTLDDIIQGLSKPGRDVRDDMPGAVLRQDVLHIEDLQAGMKLQGTVRNVIDFGAFVDLGVKHDGLVHISRMAKKRIKHPSEIVAVGDIVDVWVVDVDTKRNRIGLSMLPLEEK</sequence>
<dbReference type="Pfam" id="PF00575">
    <property type="entry name" value="S1"/>
    <property type="match status" value="1"/>
</dbReference>
<dbReference type="PANTHER" id="PTHR10724:SF10">
    <property type="entry name" value="S1 RNA-BINDING DOMAIN-CONTAINING PROTEIN 1"/>
    <property type="match status" value="1"/>
</dbReference>
<dbReference type="Proteomes" id="UP000292886">
    <property type="component" value="Chromosome"/>
</dbReference>
<dbReference type="FunFam" id="3.30.420.140:FF:000001">
    <property type="entry name" value="RNA-binding transcriptional accessory protein"/>
    <property type="match status" value="1"/>
</dbReference>
<keyword evidence="3" id="KW-1185">Reference proteome</keyword>
<dbReference type="Gene3D" id="3.30.420.140">
    <property type="entry name" value="YqgF/RNase H-like domain"/>
    <property type="match status" value="1"/>
</dbReference>
<dbReference type="RefSeq" id="WP_133363559.1">
    <property type="nucleotide sequence ID" value="NZ_CP037940.1"/>
</dbReference>
<dbReference type="InterPro" id="IPR012337">
    <property type="entry name" value="RNaseH-like_sf"/>
</dbReference>
<dbReference type="InterPro" id="IPR003029">
    <property type="entry name" value="S1_domain"/>
</dbReference>
<dbReference type="Gene3D" id="1.10.3500.10">
    <property type="entry name" value="Tex N-terminal region-like"/>
    <property type="match status" value="1"/>
</dbReference>
<dbReference type="InterPro" id="IPR012340">
    <property type="entry name" value="NA-bd_OB-fold"/>
</dbReference>
<dbReference type="FunFam" id="1.10.150.310:FF:000001">
    <property type="entry name" value="RNA-binding transcriptional accessory protein"/>
    <property type="match status" value="1"/>
</dbReference>
<dbReference type="KEGG" id="wei:EQG49_08355"/>
<dbReference type="InterPro" id="IPR032639">
    <property type="entry name" value="Tex_YqgF"/>
</dbReference>
<dbReference type="GO" id="GO:0005737">
    <property type="term" value="C:cytoplasm"/>
    <property type="evidence" value="ECO:0007669"/>
    <property type="project" value="UniProtKB-ARBA"/>
</dbReference>
<dbReference type="InterPro" id="IPR018974">
    <property type="entry name" value="Tex-like_N"/>
</dbReference>
<dbReference type="InterPro" id="IPR055179">
    <property type="entry name" value="Tex-like_central_region"/>
</dbReference>
<dbReference type="SUPFAM" id="SSF53098">
    <property type="entry name" value="Ribonuclease H-like"/>
    <property type="match status" value="1"/>
</dbReference>
<dbReference type="SMART" id="SM00732">
    <property type="entry name" value="YqgFc"/>
    <property type="match status" value="1"/>
</dbReference>
<dbReference type="SMART" id="SM00316">
    <property type="entry name" value="S1"/>
    <property type="match status" value="1"/>
</dbReference>
<evidence type="ECO:0000259" key="1">
    <source>
        <dbReference type="PROSITE" id="PS50126"/>
    </source>
</evidence>
<dbReference type="Pfam" id="PF17674">
    <property type="entry name" value="HHH_9"/>
    <property type="match status" value="1"/>
</dbReference>
<dbReference type="PROSITE" id="PS50126">
    <property type="entry name" value="S1"/>
    <property type="match status" value="1"/>
</dbReference>
<dbReference type="InterPro" id="IPR023319">
    <property type="entry name" value="Tex-like_HTH_dom_sf"/>
</dbReference>
<accession>A0A4P6YUQ2</accession>